<reference evidence="5" key="2">
    <citation type="journal article" date="2016" name="Fungal Biol.">
        <title>Ochratoxin A production by Penicillium thymicola.</title>
        <authorList>
            <person name="Nguyen H.D.T."/>
            <person name="McMullin D.R."/>
            <person name="Ponomareva E."/>
            <person name="Riley R."/>
            <person name="Pomraning K.R."/>
            <person name="Baker S.E."/>
            <person name="Seifert K.A."/>
        </authorList>
    </citation>
    <scope>NUCLEOTIDE SEQUENCE</scope>
    <source>
        <strain evidence="5">DAOM 180753</strain>
    </source>
</reference>
<evidence type="ECO:0000256" key="3">
    <source>
        <dbReference type="SAM" id="MobiDB-lite"/>
    </source>
</evidence>
<dbReference type="PANTHER" id="PTHR48051:SF54">
    <property type="entry name" value="LEUCINE-RICH REPEAT-CONTAINING PROTEIN"/>
    <property type="match status" value="1"/>
</dbReference>
<feature type="compositionally biased region" description="Polar residues" evidence="3">
    <location>
        <begin position="62"/>
        <end position="77"/>
    </location>
</feature>
<dbReference type="InterPro" id="IPR003591">
    <property type="entry name" value="Leu-rich_rpt_typical-subtyp"/>
</dbReference>
<dbReference type="EMBL" id="LACB01000145">
    <property type="protein sequence ID" value="KAJ9487748.1"/>
    <property type="molecule type" value="Genomic_DNA"/>
</dbReference>
<dbReference type="InterPro" id="IPR050216">
    <property type="entry name" value="LRR_domain-containing"/>
</dbReference>
<organism evidence="5 6">
    <name type="scientific">Penicillium thymicola</name>
    <dbReference type="NCBI Taxonomy" id="293382"/>
    <lineage>
        <taxon>Eukaryota</taxon>
        <taxon>Fungi</taxon>
        <taxon>Dikarya</taxon>
        <taxon>Ascomycota</taxon>
        <taxon>Pezizomycotina</taxon>
        <taxon>Eurotiomycetes</taxon>
        <taxon>Eurotiomycetidae</taxon>
        <taxon>Eurotiales</taxon>
        <taxon>Aspergillaceae</taxon>
        <taxon>Penicillium</taxon>
    </lineage>
</organism>
<feature type="compositionally biased region" description="Basic and acidic residues" evidence="3">
    <location>
        <begin position="7"/>
        <end position="21"/>
    </location>
</feature>
<dbReference type="InterPro" id="IPR019487">
    <property type="entry name" value="RAM_signalling_pathway_SOG2"/>
</dbReference>
<dbReference type="GO" id="GO:0005737">
    <property type="term" value="C:cytoplasm"/>
    <property type="evidence" value="ECO:0007669"/>
    <property type="project" value="TreeGrafter"/>
</dbReference>
<keyword evidence="1" id="KW-0433">Leucine-rich repeat</keyword>
<dbReference type="Pfam" id="PF10428">
    <property type="entry name" value="SOG2"/>
    <property type="match status" value="1"/>
</dbReference>
<proteinExistence type="predicted"/>
<feature type="compositionally biased region" description="Basic and acidic residues" evidence="3">
    <location>
        <begin position="471"/>
        <end position="480"/>
    </location>
</feature>
<dbReference type="SUPFAM" id="SSF52058">
    <property type="entry name" value="L domain-like"/>
    <property type="match status" value="1"/>
</dbReference>
<feature type="compositionally biased region" description="Low complexity" evidence="3">
    <location>
        <begin position="321"/>
        <end position="340"/>
    </location>
</feature>
<sequence>MTSAMTRPEDIIRGPRLNRGETDEDEVENGTPESGGFLASQSDDFPYPEEESRPGTALGDASENTSKQPTGPTTLSPEETIELARHAVESGIQDTKRSLAGSEAVTDVVKPKLTIDLGHSHIARIPEPVVDLIKDEVERLSLSNNQLFHIPYRFAECSHLRYLNIRANNFREFPKGVYKLPLLEILDLSRNKIKELPNEISKLKSLRVLSVMQNRLIDLPAGLSDMHKLQIFKCIGNPLRKPLREILEETENDATPSGMTDNEKEVAATTKLKRFLMKTRQQTSTPEPEIVAYTSDGSFDIKPVPTPIPSKRNLSGRFPVIPSTGDSSTTSSRSPSISRAPPIPLKSHYRMASGQQGATYHLPGLQRPGVAPHSVNERNRSNSEGIIQGSSVARSKRMGVITRKNTDLGTLDETLPYRNSHLRGLSHGSVLRPRQGAPPIASNDGTPPSPTSPRERRRPRDGWVNRMSSLPEHKGERGSDEPIIKSAKGILFALAQVHSHIDTLINVIKHDDTRRHSLELVFYNASSHVDQLNDALEKASNTLCNDPESITSVTETVKRECETCISAYIHVGTQLRNNVAKIVSNGDPRYVRSLMLTMFGSLVELRNACAILNAPLQTMNKRGSGTKRLVGPSNPLPSVPDRSQLSLVTPTREPAPPTRRLRSDTTIRHPQYPMTMTSNQASISSPGFSAPYARSRSSSRSNMINTSMPHSLATPRSGETFPPMPVPGAPRVNTLTGLDENEEERIFEKIFHQLTATYHAAYGALPLACRQFVRCLEAAQQSRDSEGIQILWNNLIRRCQFCLEVSDALGQRLSTMKIKEPGGGLRNQREFWQLCKSFMQSFVDLVNEMRELRSMQLLPADVIILLRPVQKASREAGRLIEVSPWAYLADPDRHPPPSALYGPPLQTPHLQHHQTSVSTSALVNNPSFQFNMMSPPPQSVTVPATPLSAALGPAAQATVPSTPASAYSDKFFEGDVFQRADSLLSSNQAPFFRR</sequence>
<keyword evidence="2" id="KW-0677">Repeat</keyword>
<dbReference type="PANTHER" id="PTHR48051">
    <property type="match status" value="1"/>
</dbReference>
<dbReference type="Pfam" id="PF23598">
    <property type="entry name" value="LRR_14"/>
    <property type="match status" value="1"/>
</dbReference>
<dbReference type="Gene3D" id="3.80.10.10">
    <property type="entry name" value="Ribonuclease Inhibitor"/>
    <property type="match status" value="1"/>
</dbReference>
<evidence type="ECO:0000259" key="4">
    <source>
        <dbReference type="Pfam" id="PF23598"/>
    </source>
</evidence>
<dbReference type="PROSITE" id="PS51450">
    <property type="entry name" value="LRR"/>
    <property type="match status" value="1"/>
</dbReference>
<feature type="region of interest" description="Disordered" evidence="3">
    <location>
        <begin position="1"/>
        <end position="77"/>
    </location>
</feature>
<dbReference type="InterPro" id="IPR055414">
    <property type="entry name" value="LRR_R13L4/SHOC2-like"/>
</dbReference>
<dbReference type="Proteomes" id="UP001227192">
    <property type="component" value="Unassembled WGS sequence"/>
</dbReference>
<feature type="compositionally biased region" description="Polar residues" evidence="3">
    <location>
        <begin position="674"/>
        <end position="687"/>
    </location>
</feature>
<evidence type="ECO:0000313" key="5">
    <source>
        <dbReference type="EMBL" id="KAJ9487748.1"/>
    </source>
</evidence>
<feature type="region of interest" description="Disordered" evidence="3">
    <location>
        <begin position="623"/>
        <end position="701"/>
    </location>
</feature>
<feature type="region of interest" description="Disordered" evidence="3">
    <location>
        <begin position="423"/>
        <end position="480"/>
    </location>
</feature>
<dbReference type="SMART" id="SM00369">
    <property type="entry name" value="LRR_TYP"/>
    <property type="match status" value="3"/>
</dbReference>
<feature type="compositionally biased region" description="Polar residues" evidence="3">
    <location>
        <begin position="382"/>
        <end position="393"/>
    </location>
</feature>
<feature type="domain" description="Disease resistance R13L4/SHOC-2-like LRR" evidence="4">
    <location>
        <begin position="157"/>
        <end position="235"/>
    </location>
</feature>
<protein>
    <recommendedName>
        <fullName evidence="4">Disease resistance R13L4/SHOC-2-like LRR domain-containing protein</fullName>
    </recommendedName>
</protein>
<evidence type="ECO:0000313" key="6">
    <source>
        <dbReference type="Proteomes" id="UP001227192"/>
    </source>
</evidence>
<dbReference type="InterPro" id="IPR001611">
    <property type="entry name" value="Leu-rich_rpt"/>
</dbReference>
<feature type="region of interest" description="Disordered" evidence="3">
    <location>
        <begin position="302"/>
        <end position="344"/>
    </location>
</feature>
<evidence type="ECO:0000256" key="2">
    <source>
        <dbReference type="ARBA" id="ARBA00022737"/>
    </source>
</evidence>
<comment type="caution">
    <text evidence="5">The sequence shown here is derived from an EMBL/GenBank/DDBJ whole genome shotgun (WGS) entry which is preliminary data.</text>
</comment>
<evidence type="ECO:0000256" key="1">
    <source>
        <dbReference type="ARBA" id="ARBA00022614"/>
    </source>
</evidence>
<name>A0AAI9TII7_PENTH</name>
<reference evidence="5" key="1">
    <citation type="submission" date="2015-06" db="EMBL/GenBank/DDBJ databases">
        <authorList>
            <person name="Nguyen H."/>
        </authorList>
    </citation>
    <scope>NUCLEOTIDE SEQUENCE</scope>
    <source>
        <strain evidence="5">DAOM 180753</strain>
    </source>
</reference>
<dbReference type="AlphaFoldDB" id="A0AAI9TII7"/>
<dbReference type="InterPro" id="IPR032675">
    <property type="entry name" value="LRR_dom_sf"/>
</dbReference>
<feature type="region of interest" description="Disordered" evidence="3">
    <location>
        <begin position="365"/>
        <end position="398"/>
    </location>
</feature>
<gene>
    <name evidence="5" type="ORF">VN97_g5559</name>
</gene>
<accession>A0AAI9TII7</accession>
<keyword evidence="6" id="KW-1185">Reference proteome</keyword>